<dbReference type="InterPro" id="IPR032783">
    <property type="entry name" value="AraC_lig"/>
</dbReference>
<dbReference type="Gene3D" id="1.10.10.60">
    <property type="entry name" value="Homeodomain-like"/>
    <property type="match status" value="1"/>
</dbReference>
<reference evidence="5" key="1">
    <citation type="submission" date="2022-11" db="EMBL/GenBank/DDBJ databases">
        <title>Isolation and characterization of PLA-degrading bacterium Massilia sp. from Antarctic soil.</title>
        <authorList>
            <person name="Sato K."/>
            <person name="Gomez-Fuentes C."/>
            <person name="Ahmad S.A."/>
            <person name="Zulkharnain A."/>
        </authorList>
    </citation>
    <scope>NUCLEOTIDE SEQUENCE</scope>
    <source>
        <strain evidence="5">N-3</strain>
    </source>
</reference>
<accession>A0ABM8CAX0</accession>
<proteinExistence type="predicted"/>
<dbReference type="PANTHER" id="PTHR46796:SF7">
    <property type="entry name" value="ARAC FAMILY TRANSCRIPTIONAL REGULATOR"/>
    <property type="match status" value="1"/>
</dbReference>
<name>A0ABM8CAX0_9BURK</name>
<dbReference type="PROSITE" id="PS01124">
    <property type="entry name" value="HTH_ARAC_FAMILY_2"/>
    <property type="match status" value="1"/>
</dbReference>
<dbReference type="SMART" id="SM00342">
    <property type="entry name" value="HTH_ARAC"/>
    <property type="match status" value="1"/>
</dbReference>
<dbReference type="PANTHER" id="PTHR46796">
    <property type="entry name" value="HTH-TYPE TRANSCRIPTIONAL ACTIVATOR RHAS-RELATED"/>
    <property type="match status" value="1"/>
</dbReference>
<dbReference type="Pfam" id="PF12833">
    <property type="entry name" value="HTH_18"/>
    <property type="match status" value="1"/>
</dbReference>
<gene>
    <name evidence="5" type="ORF">MasN3_39400</name>
</gene>
<evidence type="ECO:0000256" key="3">
    <source>
        <dbReference type="ARBA" id="ARBA00023163"/>
    </source>
</evidence>
<dbReference type="Proteomes" id="UP001163336">
    <property type="component" value="Chromosome"/>
</dbReference>
<evidence type="ECO:0000256" key="1">
    <source>
        <dbReference type="ARBA" id="ARBA00023015"/>
    </source>
</evidence>
<keyword evidence="2" id="KW-0238">DNA-binding</keyword>
<dbReference type="Pfam" id="PF12852">
    <property type="entry name" value="Cupin_6"/>
    <property type="match status" value="1"/>
</dbReference>
<sequence length="283" mass="30884">MRLKLPETRNMDKLSLLLGRQAFNARIFFNGSFCDANQFLENGVSGHLHLVRQGPVEFVHDDGSVLRADQPSLVFYPRGGSHRLQVPHGHAATLLCADIVFEGGVANPLARVLPHCLHMPLSEIAGLGATLDLLFGEAAGAAPGRELILDRMCDVLLIQVIRREFETGRLSPGLLAGLADRQLSPVLAAIHERPQQAWTLHSLAGVACMSRAAFAEHFRKVLGMPPGEYLSRWRLSLAGRLLRQGMPVKLVSSQTGYTSPSTFTRAFAARMGAAPRDWLKQAA</sequence>
<dbReference type="SUPFAM" id="SSF46689">
    <property type="entry name" value="Homeodomain-like"/>
    <property type="match status" value="2"/>
</dbReference>
<organism evidence="5 6">
    <name type="scientific">Massilia varians</name>
    <dbReference type="NCBI Taxonomy" id="457921"/>
    <lineage>
        <taxon>Bacteria</taxon>
        <taxon>Pseudomonadati</taxon>
        <taxon>Pseudomonadota</taxon>
        <taxon>Betaproteobacteria</taxon>
        <taxon>Burkholderiales</taxon>
        <taxon>Oxalobacteraceae</taxon>
        <taxon>Telluria group</taxon>
        <taxon>Massilia</taxon>
    </lineage>
</organism>
<keyword evidence="1" id="KW-0805">Transcription regulation</keyword>
<feature type="domain" description="HTH araC/xylS-type" evidence="4">
    <location>
        <begin position="184"/>
        <end position="281"/>
    </location>
</feature>
<keyword evidence="3" id="KW-0804">Transcription</keyword>
<evidence type="ECO:0000259" key="4">
    <source>
        <dbReference type="PROSITE" id="PS01124"/>
    </source>
</evidence>
<dbReference type="InterPro" id="IPR050204">
    <property type="entry name" value="AraC_XylS_family_regulators"/>
</dbReference>
<dbReference type="EMBL" id="AP026966">
    <property type="protein sequence ID" value="BDT60446.1"/>
    <property type="molecule type" value="Genomic_DNA"/>
</dbReference>
<evidence type="ECO:0000313" key="6">
    <source>
        <dbReference type="Proteomes" id="UP001163336"/>
    </source>
</evidence>
<dbReference type="InterPro" id="IPR018060">
    <property type="entry name" value="HTH_AraC"/>
</dbReference>
<keyword evidence="6" id="KW-1185">Reference proteome</keyword>
<evidence type="ECO:0000256" key="2">
    <source>
        <dbReference type="ARBA" id="ARBA00023125"/>
    </source>
</evidence>
<dbReference type="InterPro" id="IPR009057">
    <property type="entry name" value="Homeodomain-like_sf"/>
</dbReference>
<protein>
    <submittedName>
        <fullName evidence="5">AraC family transcriptional regulator</fullName>
    </submittedName>
</protein>
<evidence type="ECO:0000313" key="5">
    <source>
        <dbReference type="EMBL" id="BDT60446.1"/>
    </source>
</evidence>